<protein>
    <recommendedName>
        <fullName evidence="4">F-box domain-containing protein</fullName>
    </recommendedName>
</protein>
<evidence type="ECO:0008006" key="4">
    <source>
        <dbReference type="Google" id="ProtNLM"/>
    </source>
</evidence>
<comment type="caution">
    <text evidence="1">The sequence shown here is derived from an EMBL/GenBank/DDBJ whole genome shotgun (WGS) entry which is preliminary data.</text>
</comment>
<dbReference type="EMBL" id="CAJNOT010001887">
    <property type="protein sequence ID" value="CAF1260224.1"/>
    <property type="molecule type" value="Genomic_DNA"/>
</dbReference>
<dbReference type="Proteomes" id="UP000663836">
    <property type="component" value="Unassembled WGS sequence"/>
</dbReference>
<gene>
    <name evidence="2" type="ORF">JBS370_LOCUS29874</name>
    <name evidence="1" type="ORF">ZHD862_LOCUS25864</name>
</gene>
<proteinExistence type="predicted"/>
<evidence type="ECO:0000313" key="1">
    <source>
        <dbReference type="EMBL" id="CAF1260224.1"/>
    </source>
</evidence>
<dbReference type="Proteomes" id="UP000663864">
    <property type="component" value="Unassembled WGS sequence"/>
</dbReference>
<dbReference type="AlphaFoldDB" id="A0A815APL1"/>
<sequence>MKQTKGQRKNTFDDDNMNKKRKLFDKITTITLFEDLANEILYEIFEYLDIYHVYQGFINLNKRFQNLLFHSTFPIKINISTMSKSKFHYYHRNIILPNQHRINSLRLSNPFTMDIIFSLPRIISKFICLEILILDNIKAQYLNKIFNHLILLPKLHSLVLSLIEYVQCPSTLFFHIFCLLKLKYCNLTYQTKDEQRLLPITFDKYQYSPIEHFIINSRIRFDSLHILLICLPQLRRLSINCLVKCAYTNVESNTNFLEHLKYVSLKLDYVDFNQLEKVIKNFFRYVEILCLTTTYDESYLDAKQWEQLILLSMPNLRIFDMNHNSSARKNPLIYHNSINQFTSSFWIEKQWFFTHQHDYEGRLDCGIFHSTNPYRRKDYIFYWEMVNQHCPHVQEMNLNSVKHVHICCKRIANNSLKYFPNATQLTIKYYFNVSADTLNRIIPLKQITILIIDLYTFSFEQLINLLYFLPNIHTLKCNFINYNENNLLNDIFQYVSKTNKIKNLYIKSLCTLDLIKLIINLFPKLEYLKTGIYRKEFKEIIRYILSKNNNNNTRHLYLLCITEIPKICLTEMDVLIEVEHLLDQYFIKYINRDLYLWW</sequence>
<evidence type="ECO:0000313" key="2">
    <source>
        <dbReference type="EMBL" id="CAF4066033.1"/>
    </source>
</evidence>
<name>A0A815APL1_9BILA</name>
<evidence type="ECO:0000313" key="3">
    <source>
        <dbReference type="Proteomes" id="UP000663864"/>
    </source>
</evidence>
<dbReference type="EMBL" id="CAJOBD010006634">
    <property type="protein sequence ID" value="CAF4066033.1"/>
    <property type="molecule type" value="Genomic_DNA"/>
</dbReference>
<reference evidence="1" key="1">
    <citation type="submission" date="2021-02" db="EMBL/GenBank/DDBJ databases">
        <authorList>
            <person name="Nowell W R."/>
        </authorList>
    </citation>
    <scope>NUCLEOTIDE SEQUENCE</scope>
</reference>
<organism evidence="1 3">
    <name type="scientific">Rotaria sordida</name>
    <dbReference type="NCBI Taxonomy" id="392033"/>
    <lineage>
        <taxon>Eukaryota</taxon>
        <taxon>Metazoa</taxon>
        <taxon>Spiralia</taxon>
        <taxon>Gnathifera</taxon>
        <taxon>Rotifera</taxon>
        <taxon>Eurotatoria</taxon>
        <taxon>Bdelloidea</taxon>
        <taxon>Philodinida</taxon>
        <taxon>Philodinidae</taxon>
        <taxon>Rotaria</taxon>
    </lineage>
</organism>
<accession>A0A815APL1</accession>